<comment type="subcellular location">
    <subcellularLocation>
        <location evidence="1">Cell membrane</location>
        <topology evidence="1">Multi-pass membrane protein</topology>
    </subcellularLocation>
</comment>
<keyword evidence="3" id="KW-0813">Transport</keyword>
<dbReference type="RefSeq" id="WP_092505897.1">
    <property type="nucleotide sequence ID" value="NZ_LT629695.1"/>
</dbReference>
<evidence type="ECO:0000256" key="1">
    <source>
        <dbReference type="ARBA" id="ARBA00004651"/>
    </source>
</evidence>
<keyword evidence="7 8" id="KW-0472">Membrane</keyword>
<evidence type="ECO:0000256" key="3">
    <source>
        <dbReference type="ARBA" id="ARBA00022448"/>
    </source>
</evidence>
<organism evidence="9 10">
    <name type="scientific">Agrococcus jejuensis</name>
    <dbReference type="NCBI Taxonomy" id="399736"/>
    <lineage>
        <taxon>Bacteria</taxon>
        <taxon>Bacillati</taxon>
        <taxon>Actinomycetota</taxon>
        <taxon>Actinomycetes</taxon>
        <taxon>Micrococcales</taxon>
        <taxon>Microbacteriaceae</taxon>
        <taxon>Agrococcus</taxon>
    </lineage>
</organism>
<reference evidence="10" key="1">
    <citation type="submission" date="2016-10" db="EMBL/GenBank/DDBJ databases">
        <authorList>
            <person name="Varghese N."/>
            <person name="Submissions S."/>
        </authorList>
    </citation>
    <scope>NUCLEOTIDE SEQUENCE [LARGE SCALE GENOMIC DNA]</scope>
    <source>
        <strain evidence="10">DSM 22002</strain>
    </source>
</reference>
<dbReference type="EMBL" id="LT629695">
    <property type="protein sequence ID" value="SDH89274.1"/>
    <property type="molecule type" value="Genomic_DNA"/>
</dbReference>
<dbReference type="Pfam" id="PF04066">
    <property type="entry name" value="MrpF_PhaF"/>
    <property type="match status" value="1"/>
</dbReference>
<accession>A0A1G8G4F1</accession>
<keyword evidence="5 8" id="KW-0812">Transmembrane</keyword>
<evidence type="ECO:0000256" key="8">
    <source>
        <dbReference type="SAM" id="Phobius"/>
    </source>
</evidence>
<dbReference type="PANTHER" id="PTHR34702:SF1">
    <property type="entry name" value="NA(+)_H(+) ANTIPORTER SUBUNIT F"/>
    <property type="match status" value="1"/>
</dbReference>
<dbReference type="STRING" id="399736.SAMN04489720_2754"/>
<dbReference type="GO" id="GO:0015385">
    <property type="term" value="F:sodium:proton antiporter activity"/>
    <property type="evidence" value="ECO:0007669"/>
    <property type="project" value="TreeGrafter"/>
</dbReference>
<evidence type="ECO:0000256" key="2">
    <source>
        <dbReference type="ARBA" id="ARBA00009212"/>
    </source>
</evidence>
<feature type="transmembrane region" description="Helical" evidence="8">
    <location>
        <begin position="60"/>
        <end position="83"/>
    </location>
</feature>
<evidence type="ECO:0000256" key="7">
    <source>
        <dbReference type="ARBA" id="ARBA00023136"/>
    </source>
</evidence>
<dbReference type="AlphaFoldDB" id="A0A1G8G4F1"/>
<evidence type="ECO:0000256" key="6">
    <source>
        <dbReference type="ARBA" id="ARBA00022989"/>
    </source>
</evidence>
<dbReference type="PANTHER" id="PTHR34702">
    <property type="entry name" value="NA(+)/H(+) ANTIPORTER SUBUNIT F1"/>
    <property type="match status" value="1"/>
</dbReference>
<comment type="similarity">
    <text evidence="2">Belongs to the CPA3 antiporters (TC 2.A.63) subunit F family.</text>
</comment>
<sequence length="97" mass="10010">MSTWVLVVAGVLLAIAAVMAIIRLVRGPSPIDRVLATDVLIAVVVGVLAIEAAVSQHSYTVPVMLVLSLVAFAGTVAMARFVAGRAAAVRGREEDDA</sequence>
<gene>
    <name evidence="9" type="ORF">SAMN04489720_2754</name>
</gene>
<evidence type="ECO:0000313" key="10">
    <source>
        <dbReference type="Proteomes" id="UP000198822"/>
    </source>
</evidence>
<dbReference type="InterPro" id="IPR007208">
    <property type="entry name" value="MrpF/PhaF-like"/>
</dbReference>
<dbReference type="Proteomes" id="UP000198822">
    <property type="component" value="Chromosome I"/>
</dbReference>
<dbReference type="GO" id="GO:0005886">
    <property type="term" value="C:plasma membrane"/>
    <property type="evidence" value="ECO:0007669"/>
    <property type="project" value="UniProtKB-SubCell"/>
</dbReference>
<name>A0A1G8G4F1_9MICO</name>
<feature type="transmembrane region" description="Helical" evidence="8">
    <location>
        <begin position="34"/>
        <end position="54"/>
    </location>
</feature>
<evidence type="ECO:0000313" key="9">
    <source>
        <dbReference type="EMBL" id="SDH89274.1"/>
    </source>
</evidence>
<keyword evidence="10" id="KW-1185">Reference proteome</keyword>
<proteinExistence type="inferred from homology"/>
<protein>
    <submittedName>
        <fullName evidence="9">Multisubunit sodium/proton antiporter, MrpF subunit</fullName>
    </submittedName>
</protein>
<feature type="transmembrane region" description="Helical" evidence="8">
    <location>
        <begin position="6"/>
        <end position="25"/>
    </location>
</feature>
<keyword evidence="4" id="KW-1003">Cell membrane</keyword>
<evidence type="ECO:0000256" key="4">
    <source>
        <dbReference type="ARBA" id="ARBA00022475"/>
    </source>
</evidence>
<keyword evidence="6 8" id="KW-1133">Transmembrane helix</keyword>
<evidence type="ECO:0000256" key="5">
    <source>
        <dbReference type="ARBA" id="ARBA00022692"/>
    </source>
</evidence>